<keyword evidence="1" id="KW-0472">Membrane</keyword>
<feature type="transmembrane region" description="Helical" evidence="1">
    <location>
        <begin position="78"/>
        <end position="96"/>
    </location>
</feature>
<accession>A0A365YHW1</accession>
<gene>
    <name evidence="2" type="ORF">C1H84_07085</name>
</gene>
<protein>
    <submittedName>
        <fullName evidence="2">Uncharacterized protein</fullName>
    </submittedName>
</protein>
<keyword evidence="1" id="KW-0812">Transmembrane</keyword>
<dbReference type="AlphaFoldDB" id="A0A365YHW1"/>
<reference evidence="2 3" key="1">
    <citation type="submission" date="2018-01" db="EMBL/GenBank/DDBJ databases">
        <title>Glutamicibacter soli strain NHPC-3 Whole genome sequence and assembly.</title>
        <authorList>
            <person name="Choudhury P."/>
            <person name="Gupta D."/>
            <person name="Sengupta K."/>
            <person name="Jawed A."/>
            <person name="Sultana N."/>
            <person name="Saha P."/>
        </authorList>
    </citation>
    <scope>NUCLEOTIDE SEQUENCE [LARGE SCALE GENOMIC DNA]</scope>
    <source>
        <strain evidence="2 3">NHPC-3</strain>
    </source>
</reference>
<comment type="caution">
    <text evidence="2">The sequence shown here is derived from an EMBL/GenBank/DDBJ whole genome shotgun (WGS) entry which is preliminary data.</text>
</comment>
<evidence type="ECO:0000256" key="1">
    <source>
        <dbReference type="SAM" id="Phobius"/>
    </source>
</evidence>
<feature type="transmembrane region" description="Helical" evidence="1">
    <location>
        <begin position="196"/>
        <end position="213"/>
    </location>
</feature>
<organism evidence="2 3">
    <name type="scientific">Glutamicibacter soli</name>
    <dbReference type="NCBI Taxonomy" id="453836"/>
    <lineage>
        <taxon>Bacteria</taxon>
        <taxon>Bacillati</taxon>
        <taxon>Actinomycetota</taxon>
        <taxon>Actinomycetes</taxon>
        <taxon>Micrococcales</taxon>
        <taxon>Micrococcaceae</taxon>
        <taxon>Glutamicibacter</taxon>
    </lineage>
</organism>
<feature type="transmembrane region" description="Helical" evidence="1">
    <location>
        <begin position="48"/>
        <end position="66"/>
    </location>
</feature>
<evidence type="ECO:0000313" key="3">
    <source>
        <dbReference type="Proteomes" id="UP000252167"/>
    </source>
</evidence>
<keyword evidence="3" id="KW-1185">Reference proteome</keyword>
<feature type="transmembrane region" description="Helical" evidence="1">
    <location>
        <begin position="172"/>
        <end position="191"/>
    </location>
</feature>
<name>A0A365YHW1_9MICC</name>
<sequence>MLRSTAGVWQSWWMQLVAGLLIVAFAVLPWLWIGYEDQAILPYASNDALGLLLVFSMATLLSAFFARRVGYGGTKFAVVTDVGMVLGFIALAFQATYALEPGLFDGEISADSVRHLYFLGTLFAVFQALYYLIVKLKLIAAAPLFALIAVGFSYWLQVVASLVSGAQSYAQYLWYAGPVVLGLVLGVLGFLKAANLLIWILSLVIQWITPALFESVAAVGQGTERGVGSILGALVSGTSDALVKQEWQIPVLVSLATAMLTSVVLLIARKVRGRRY</sequence>
<dbReference type="RefSeq" id="WP_113606967.1">
    <property type="nucleotide sequence ID" value="NZ_POAF01000003.1"/>
</dbReference>
<dbReference type="Proteomes" id="UP000252167">
    <property type="component" value="Unassembled WGS sequence"/>
</dbReference>
<keyword evidence="1" id="KW-1133">Transmembrane helix</keyword>
<proteinExistence type="predicted"/>
<feature type="transmembrane region" description="Helical" evidence="1">
    <location>
        <begin position="247"/>
        <end position="268"/>
    </location>
</feature>
<feature type="transmembrane region" description="Helical" evidence="1">
    <location>
        <begin position="140"/>
        <end position="160"/>
    </location>
</feature>
<evidence type="ECO:0000313" key="2">
    <source>
        <dbReference type="EMBL" id="RBM01604.1"/>
    </source>
</evidence>
<feature type="transmembrane region" description="Helical" evidence="1">
    <location>
        <begin position="12"/>
        <end position="33"/>
    </location>
</feature>
<dbReference type="EMBL" id="POAF01000003">
    <property type="protein sequence ID" value="RBM01604.1"/>
    <property type="molecule type" value="Genomic_DNA"/>
</dbReference>
<feature type="transmembrane region" description="Helical" evidence="1">
    <location>
        <begin position="116"/>
        <end position="133"/>
    </location>
</feature>